<proteinExistence type="predicted"/>
<gene>
    <name evidence="1" type="ORF">RFI_25169</name>
</gene>
<accession>X6ME77</accession>
<reference evidence="1 2" key="1">
    <citation type="journal article" date="2013" name="Curr. Biol.">
        <title>The Genome of the Foraminiferan Reticulomyxa filosa.</title>
        <authorList>
            <person name="Glockner G."/>
            <person name="Hulsmann N."/>
            <person name="Schleicher M."/>
            <person name="Noegel A.A."/>
            <person name="Eichinger L."/>
            <person name="Gallinger C."/>
            <person name="Pawlowski J."/>
            <person name="Sierra R."/>
            <person name="Euteneuer U."/>
            <person name="Pillet L."/>
            <person name="Moustafa A."/>
            <person name="Platzer M."/>
            <person name="Groth M."/>
            <person name="Szafranski K."/>
            <person name="Schliwa M."/>
        </authorList>
    </citation>
    <scope>NUCLEOTIDE SEQUENCE [LARGE SCALE GENOMIC DNA]</scope>
</reference>
<dbReference type="AlphaFoldDB" id="X6ME77"/>
<keyword evidence="2" id="KW-1185">Reference proteome</keyword>
<name>X6ME77_RETFI</name>
<evidence type="ECO:0000313" key="1">
    <source>
        <dbReference type="EMBL" id="ETO12209.1"/>
    </source>
</evidence>
<evidence type="ECO:0000313" key="2">
    <source>
        <dbReference type="Proteomes" id="UP000023152"/>
    </source>
</evidence>
<comment type="caution">
    <text evidence="1">The sequence shown here is derived from an EMBL/GenBank/DDBJ whole genome shotgun (WGS) entry which is preliminary data.</text>
</comment>
<dbReference type="EMBL" id="ASPP01021638">
    <property type="protein sequence ID" value="ETO12209.1"/>
    <property type="molecule type" value="Genomic_DNA"/>
</dbReference>
<sequence>NRFRKQRIPRNLMLYKKATKQLRRKSQIEKHQHMIKALIPCMKEHKKFIHEIQGIKHQQYIHLQPPKDVDKKHYEMVEDEIKFNYAISKPLELDDNYVCSFDIHQSDITR</sequence>
<feature type="non-terminal residue" evidence="1">
    <location>
        <position position="1"/>
    </location>
</feature>
<dbReference type="Proteomes" id="UP000023152">
    <property type="component" value="Unassembled WGS sequence"/>
</dbReference>
<organism evidence="1 2">
    <name type="scientific">Reticulomyxa filosa</name>
    <dbReference type="NCBI Taxonomy" id="46433"/>
    <lineage>
        <taxon>Eukaryota</taxon>
        <taxon>Sar</taxon>
        <taxon>Rhizaria</taxon>
        <taxon>Retaria</taxon>
        <taxon>Foraminifera</taxon>
        <taxon>Monothalamids</taxon>
        <taxon>Reticulomyxidae</taxon>
        <taxon>Reticulomyxa</taxon>
    </lineage>
</organism>
<protein>
    <submittedName>
        <fullName evidence="1">Uncharacterized protein</fullName>
    </submittedName>
</protein>